<dbReference type="Pfam" id="PF13499">
    <property type="entry name" value="EF-hand_7"/>
    <property type="match status" value="1"/>
</dbReference>
<evidence type="ECO:0000259" key="3">
    <source>
        <dbReference type="PROSITE" id="PS50222"/>
    </source>
</evidence>
<feature type="transmembrane region" description="Helical" evidence="2">
    <location>
        <begin position="918"/>
        <end position="941"/>
    </location>
</feature>
<dbReference type="HOGENOM" id="CLU_251601_0_0_1"/>
<dbReference type="STRING" id="556484.B7G3X7"/>
<dbReference type="SUPFAM" id="SSF47473">
    <property type="entry name" value="EF-hand"/>
    <property type="match status" value="1"/>
</dbReference>
<evidence type="ECO:0000256" key="1">
    <source>
        <dbReference type="ARBA" id="ARBA00022837"/>
    </source>
</evidence>
<feature type="domain" description="EF-hand" evidence="3">
    <location>
        <begin position="1217"/>
        <end position="1252"/>
    </location>
</feature>
<dbReference type="OrthoDB" id="40822at2759"/>
<feature type="transmembrane region" description="Helical" evidence="2">
    <location>
        <begin position="12"/>
        <end position="35"/>
    </location>
</feature>
<dbReference type="PROSITE" id="PS51257">
    <property type="entry name" value="PROKAR_LIPOPROTEIN"/>
    <property type="match status" value="1"/>
</dbReference>
<feature type="domain" description="EF-hand" evidence="3">
    <location>
        <begin position="1253"/>
        <end position="1288"/>
    </location>
</feature>
<dbReference type="Proteomes" id="UP000000759">
    <property type="component" value="Chromosome 13"/>
</dbReference>
<keyword evidence="5" id="KW-1185">Reference proteome</keyword>
<dbReference type="InterPro" id="IPR002048">
    <property type="entry name" value="EF_hand_dom"/>
</dbReference>
<gene>
    <name evidence="4" type="ORF">PHATRDRAFT_37482</name>
</gene>
<dbReference type="Gene3D" id="1.10.238.10">
    <property type="entry name" value="EF-hand"/>
    <property type="match status" value="1"/>
</dbReference>
<dbReference type="PROSITE" id="PS50222">
    <property type="entry name" value="EF_HAND_2"/>
    <property type="match status" value="2"/>
</dbReference>
<keyword evidence="1" id="KW-0106">Calcium</keyword>
<dbReference type="GO" id="GO:0005509">
    <property type="term" value="F:calcium ion binding"/>
    <property type="evidence" value="ECO:0007669"/>
    <property type="project" value="InterPro"/>
</dbReference>
<evidence type="ECO:0000313" key="5">
    <source>
        <dbReference type="Proteomes" id="UP000000759"/>
    </source>
</evidence>
<organism evidence="4 5">
    <name type="scientific">Phaeodactylum tricornutum (strain CCAP 1055/1)</name>
    <dbReference type="NCBI Taxonomy" id="556484"/>
    <lineage>
        <taxon>Eukaryota</taxon>
        <taxon>Sar</taxon>
        <taxon>Stramenopiles</taxon>
        <taxon>Ochrophyta</taxon>
        <taxon>Bacillariophyta</taxon>
        <taxon>Bacillariophyceae</taxon>
        <taxon>Bacillariophycidae</taxon>
        <taxon>Naviculales</taxon>
        <taxon>Phaeodactylaceae</taxon>
        <taxon>Phaeodactylum</taxon>
    </lineage>
</organism>
<accession>B7G3X7</accession>
<dbReference type="RefSeq" id="XP_002181516.1">
    <property type="nucleotide sequence ID" value="XM_002181480.1"/>
</dbReference>
<reference evidence="5" key="2">
    <citation type="submission" date="2008-08" db="EMBL/GenBank/DDBJ databases">
        <authorList>
            <consortium name="Diatom Consortium"/>
            <person name="Grigoriev I."/>
            <person name="Grimwood J."/>
            <person name="Kuo A."/>
            <person name="Otillar R.P."/>
            <person name="Salamov A."/>
            <person name="Detter J.C."/>
            <person name="Lindquist E."/>
            <person name="Shapiro H."/>
            <person name="Lucas S."/>
            <person name="Glavina del Rio T."/>
            <person name="Pitluck S."/>
            <person name="Rokhsar D."/>
            <person name="Bowler C."/>
        </authorList>
    </citation>
    <scope>GENOME REANNOTATION</scope>
    <source>
        <strain evidence="5">CCAP 1055/1</strain>
    </source>
</reference>
<evidence type="ECO:0000256" key="2">
    <source>
        <dbReference type="SAM" id="Phobius"/>
    </source>
</evidence>
<dbReference type="eggNOG" id="ENOG502R831">
    <property type="taxonomic scope" value="Eukaryota"/>
</dbReference>
<dbReference type="InterPro" id="IPR029055">
    <property type="entry name" value="Ntn_hydrolases_N"/>
</dbReference>
<dbReference type="InterPro" id="IPR018247">
    <property type="entry name" value="EF_Hand_1_Ca_BS"/>
</dbReference>
<dbReference type="Gene3D" id="3.60.20.10">
    <property type="entry name" value="Glutamine Phosphoribosylpyrophosphate, subunit 1, domain 1"/>
    <property type="match status" value="1"/>
</dbReference>
<name>B7G3X7_PHATC</name>
<proteinExistence type="predicted"/>
<dbReference type="PROSITE" id="PS00018">
    <property type="entry name" value="EF_HAND_1"/>
    <property type="match status" value="2"/>
</dbReference>
<feature type="transmembrane region" description="Helical" evidence="2">
    <location>
        <begin position="961"/>
        <end position="978"/>
    </location>
</feature>
<dbReference type="KEGG" id="pti:PHATRDRAFT_37482"/>
<protein>
    <recommendedName>
        <fullName evidence="3">EF-hand domain-containing protein</fullName>
    </recommendedName>
</protein>
<dbReference type="InterPro" id="IPR011992">
    <property type="entry name" value="EF-hand-dom_pair"/>
</dbReference>
<evidence type="ECO:0000313" key="4">
    <source>
        <dbReference type="EMBL" id="EEC46730.1"/>
    </source>
</evidence>
<dbReference type="SMART" id="SM00054">
    <property type="entry name" value="EFh"/>
    <property type="match status" value="2"/>
</dbReference>
<dbReference type="CDD" id="cd00051">
    <property type="entry name" value="EFh"/>
    <property type="match status" value="1"/>
</dbReference>
<dbReference type="PaxDb" id="2850-Phatr37482"/>
<feature type="transmembrane region" description="Helical" evidence="2">
    <location>
        <begin position="76"/>
        <end position="93"/>
    </location>
</feature>
<dbReference type="GeneID" id="7202382"/>
<keyword evidence="2" id="KW-0812">Transmembrane</keyword>
<keyword evidence="2" id="KW-1133">Transmembrane helix</keyword>
<sequence length="1398" mass="155593">MEGRKSRSLSWTLPLWYAFFGACHEFAHLLTAVILGLGRDVWVEGITTVLGRALIERHCVLPGLEDSNASDFNVGVVRHIGWFFSVLLAFGVARTAIPTSKEVRFASFVTALEALSTDLFSLNVLPILTKINSSGSISSVLFCGNFGIILLHQAWLSDNGKSAMDILERMIKVTMMRGAQSGGVVTFQPLKNSLRGMRSRVVNKKRTDLSVLVRKEVERDAIRSVSRPFPESFVQSFSGHTRFATSSKASLDGTHPHLWTPASNRRLYNFSVRRSGPHQYMPETTKVENYITHNGDFDFYIVNGQTFDLEVIQKWLPVVTGFPMPSSVDSCAVAGVIDLLRTQGRFGLSARCAICFGLSTSKMEEELFSFPTYEQFEQIGLVFEEAMDVMLQTTTFSTLCDDPNMRHSFSLCVLSKLKPHRVSLLQPIQRYICDEEEGGANLLSFCLCTINAFFDNDLLMATTTFLKNAKGSFGLCVTSSIDAHRQICLAARGQKMSIAFYPSKGLVCYGSEQASVKAGMNTAFPGAVDELGTSRGDIDADVLRLDLDDLGGEIMCLDWGGKAFRSPAVSLPHRHLIEHVLMKGSVKVVLVQESKTTMQRAQLFHRMTRLSRNPLIKMLAEESKDLVLSDINDTPRACQAIQDDWDSNQTGKSMNRLTAYNLSCCLRKRLEMHLNGPVHNRAVDILLTGCEVSLWLAEQFATDLQKAFPRLRTKAISSNKLLGLYGQELAVPSIGFPYSPRTYDLNDAIVVIVSHSGGTFAPLACSNLLQSTTKNIFVVTSEWDTQIGKQLRTMDGLLDASWDHLFSSRIFSTEVGMRPAEPCSVTVAATQQLLTNLFQYISAVILSDERFRQVVAATISEQDLRILEKCNRENIAALSDIVGVNECGFAIKKQISAEIDLRKAGNLWAEHVLENAKAYIMTFVYIFVTVVSGYHLIYAISYACGLDDTSNFVHLIRVLDAAIYFWLPQINVALLRLFQSRELLHRMGCRTVAIADIPWVAQSAEAFLSKIFACSYSIAGINVLSGNPNDHFVHRHTHRVVRGALVLCGRPDGRLSALATAEATVCLSVNQASSIQSLGGTCESITVGHNPFKLPLTKFGIFLKSNRPQFLCERMLVEKDAEGKRNEDDLAPSPVDQSLQCEGVKNFTQDGQERHSELNMALSSSVHLLPQKTRSASALLGAYTNIAEQADRNRGCNGSSEHSSIDEVLYSAIQERSWSNEGKKLFEALDVNSDGLLSEDEVIDGLYRLETLFLEDHTRAMFKVADGNSSGHVDFDEFLKLLDLADIDGDIKVPSASRDERGNIRIEPSHEEYFGETLRKFNAGKTQNNVEFRLAHSQHFSQELYESRIASLQSGADVRHRMNQLQLQSKIHYSIHVISMAYLRYRARKQSCYPEPDK</sequence>
<feature type="transmembrane region" description="Helical" evidence="2">
    <location>
        <begin position="137"/>
        <end position="156"/>
    </location>
</feature>
<dbReference type="InParanoid" id="B7G3X7"/>
<keyword evidence="2" id="KW-0472">Membrane</keyword>
<reference evidence="4 5" key="1">
    <citation type="journal article" date="2008" name="Nature">
        <title>The Phaeodactylum genome reveals the evolutionary history of diatom genomes.</title>
        <authorList>
            <person name="Bowler C."/>
            <person name="Allen A.E."/>
            <person name="Badger J.H."/>
            <person name="Grimwood J."/>
            <person name="Jabbari K."/>
            <person name="Kuo A."/>
            <person name="Maheswari U."/>
            <person name="Martens C."/>
            <person name="Maumus F."/>
            <person name="Otillar R.P."/>
            <person name="Rayko E."/>
            <person name="Salamov A."/>
            <person name="Vandepoele K."/>
            <person name="Beszteri B."/>
            <person name="Gruber A."/>
            <person name="Heijde M."/>
            <person name="Katinka M."/>
            <person name="Mock T."/>
            <person name="Valentin K."/>
            <person name="Verret F."/>
            <person name="Berges J.A."/>
            <person name="Brownlee C."/>
            <person name="Cadoret J.P."/>
            <person name="Chiovitti A."/>
            <person name="Choi C.J."/>
            <person name="Coesel S."/>
            <person name="De Martino A."/>
            <person name="Detter J.C."/>
            <person name="Durkin C."/>
            <person name="Falciatore A."/>
            <person name="Fournet J."/>
            <person name="Haruta M."/>
            <person name="Huysman M.J."/>
            <person name="Jenkins B.D."/>
            <person name="Jiroutova K."/>
            <person name="Jorgensen R.E."/>
            <person name="Joubert Y."/>
            <person name="Kaplan A."/>
            <person name="Kroger N."/>
            <person name="Kroth P.G."/>
            <person name="La Roche J."/>
            <person name="Lindquist E."/>
            <person name="Lommer M."/>
            <person name="Martin-Jezequel V."/>
            <person name="Lopez P.J."/>
            <person name="Lucas S."/>
            <person name="Mangogna M."/>
            <person name="McGinnis K."/>
            <person name="Medlin L.K."/>
            <person name="Montsant A."/>
            <person name="Oudot-Le Secq M.P."/>
            <person name="Napoli C."/>
            <person name="Obornik M."/>
            <person name="Parker M.S."/>
            <person name="Petit J.L."/>
            <person name="Porcel B.M."/>
            <person name="Poulsen N."/>
            <person name="Robison M."/>
            <person name="Rychlewski L."/>
            <person name="Rynearson T.A."/>
            <person name="Schmutz J."/>
            <person name="Shapiro H."/>
            <person name="Siaut M."/>
            <person name="Stanley M."/>
            <person name="Sussman M.R."/>
            <person name="Taylor A.R."/>
            <person name="Vardi A."/>
            <person name="von Dassow P."/>
            <person name="Vyverman W."/>
            <person name="Willis A."/>
            <person name="Wyrwicz L.S."/>
            <person name="Rokhsar D.S."/>
            <person name="Weissenbach J."/>
            <person name="Armbrust E.V."/>
            <person name="Green B.R."/>
            <person name="Van de Peer Y."/>
            <person name="Grigoriev I.V."/>
        </authorList>
    </citation>
    <scope>NUCLEOTIDE SEQUENCE [LARGE SCALE GENOMIC DNA]</scope>
    <source>
        <strain evidence="4 5">CCAP 1055/1</strain>
    </source>
</reference>
<dbReference type="EMBL" id="CM000615">
    <property type="protein sequence ID" value="EEC46730.1"/>
    <property type="molecule type" value="Genomic_DNA"/>
</dbReference>